<evidence type="ECO:0000313" key="2">
    <source>
        <dbReference type="Proteomes" id="UP000604117"/>
    </source>
</evidence>
<comment type="caution">
    <text evidence="1">The sequence shown here is derived from an EMBL/GenBank/DDBJ whole genome shotgun (WGS) entry which is preliminary data.</text>
</comment>
<reference evidence="1 2" key="1">
    <citation type="submission" date="2021-01" db="EMBL/GenBank/DDBJ databases">
        <title>Whole genome shotgun sequence of Asanoa siamensis NBRC 107932.</title>
        <authorList>
            <person name="Komaki H."/>
            <person name="Tamura T."/>
        </authorList>
    </citation>
    <scope>NUCLEOTIDE SEQUENCE [LARGE SCALE GENOMIC DNA]</scope>
    <source>
        <strain evidence="1 2">NBRC 107932</strain>
    </source>
</reference>
<evidence type="ECO:0000313" key="1">
    <source>
        <dbReference type="EMBL" id="GIF77056.1"/>
    </source>
</evidence>
<dbReference type="EMBL" id="BONE01000077">
    <property type="protein sequence ID" value="GIF77056.1"/>
    <property type="molecule type" value="Genomic_DNA"/>
</dbReference>
<organism evidence="1 2">
    <name type="scientific">Asanoa siamensis</name>
    <dbReference type="NCBI Taxonomy" id="926357"/>
    <lineage>
        <taxon>Bacteria</taxon>
        <taxon>Bacillati</taxon>
        <taxon>Actinomycetota</taxon>
        <taxon>Actinomycetes</taxon>
        <taxon>Micromonosporales</taxon>
        <taxon>Micromonosporaceae</taxon>
        <taxon>Asanoa</taxon>
    </lineage>
</organism>
<proteinExistence type="predicted"/>
<sequence length="107" mass="11382">MSTSDFGPPVTRAVTMKWLVDEAETVPGAGLRDGVADLGLQCQGPLAEPQCLWSLPSSAWCQPALFSACLSASVSVCAVDLELEQVVSKRVTDASLRSKIMLMPRCV</sequence>
<gene>
    <name evidence="1" type="ORF">Asi02nite_65740</name>
</gene>
<accession>A0ABQ4D0H7</accession>
<keyword evidence="2" id="KW-1185">Reference proteome</keyword>
<name>A0ABQ4D0H7_9ACTN</name>
<dbReference type="Proteomes" id="UP000604117">
    <property type="component" value="Unassembled WGS sequence"/>
</dbReference>
<protein>
    <submittedName>
        <fullName evidence="1">Uncharacterized protein</fullName>
    </submittedName>
</protein>